<evidence type="ECO:0000256" key="5">
    <source>
        <dbReference type="PROSITE-ProRule" id="PRU00169"/>
    </source>
</evidence>
<dbReference type="Proteomes" id="UP001359886">
    <property type="component" value="Unassembled WGS sequence"/>
</dbReference>
<keyword evidence="6" id="KW-0812">Transmembrane</keyword>
<dbReference type="PROSITE" id="PS50109">
    <property type="entry name" value="HIS_KIN"/>
    <property type="match status" value="1"/>
</dbReference>
<dbReference type="AlphaFoldDB" id="A0AAW9RBJ6"/>
<proteinExistence type="predicted"/>
<dbReference type="CDD" id="cd00082">
    <property type="entry name" value="HisKA"/>
    <property type="match status" value="1"/>
</dbReference>
<keyword evidence="9" id="KW-0547">Nucleotide-binding</keyword>
<feature type="transmembrane region" description="Helical" evidence="6">
    <location>
        <begin position="250"/>
        <end position="267"/>
    </location>
</feature>
<reference evidence="9 10" key="1">
    <citation type="submission" date="2024-02" db="EMBL/GenBank/DDBJ databases">
        <title>A novel Wenzhouxiangellaceae bacterium, isolated from coastal sediments.</title>
        <authorList>
            <person name="Du Z.-J."/>
            <person name="Ye Y.-Q."/>
            <person name="Zhang X.-Y."/>
        </authorList>
    </citation>
    <scope>NUCLEOTIDE SEQUENCE [LARGE SCALE GENOMIC DNA]</scope>
    <source>
        <strain evidence="9 10">CH-27</strain>
    </source>
</reference>
<dbReference type="SMART" id="SM00448">
    <property type="entry name" value="REC"/>
    <property type="match status" value="1"/>
</dbReference>
<dbReference type="Pfam" id="PF00072">
    <property type="entry name" value="Response_reg"/>
    <property type="match status" value="1"/>
</dbReference>
<dbReference type="CDD" id="cd17546">
    <property type="entry name" value="REC_hyHK_CKI1_RcsC-like"/>
    <property type="match status" value="1"/>
</dbReference>
<dbReference type="InterPro" id="IPR036097">
    <property type="entry name" value="HisK_dim/P_sf"/>
</dbReference>
<evidence type="ECO:0000256" key="6">
    <source>
        <dbReference type="SAM" id="Phobius"/>
    </source>
</evidence>
<feature type="transmembrane region" description="Helical" evidence="6">
    <location>
        <begin position="185"/>
        <end position="206"/>
    </location>
</feature>
<dbReference type="SUPFAM" id="SSF52172">
    <property type="entry name" value="CheY-like"/>
    <property type="match status" value="1"/>
</dbReference>
<accession>A0AAW9RBJ6</accession>
<keyword evidence="10" id="KW-1185">Reference proteome</keyword>
<feature type="modified residue" description="4-aspartylphosphate" evidence="5">
    <location>
        <position position="674"/>
    </location>
</feature>
<feature type="transmembrane region" description="Helical" evidence="6">
    <location>
        <begin position="118"/>
        <end position="134"/>
    </location>
</feature>
<dbReference type="SMART" id="SM00388">
    <property type="entry name" value="HisKA"/>
    <property type="match status" value="1"/>
</dbReference>
<feature type="transmembrane region" description="Helical" evidence="6">
    <location>
        <begin position="288"/>
        <end position="307"/>
    </location>
</feature>
<gene>
    <name evidence="9" type="ORF">V3330_00575</name>
</gene>
<sequence>MVAVRQNPARTGTFLGQILEDTWFLVFLTAVLVTNVPLLFIHDAELQDTYTWLQTGLLLLPGLILFLWPSAHERLPTNERRFWRGLALAFFLWWISSLSNLVHALGLPRPLGDFATDLNYLFYYLAWLVALSYLPHRTPLQQQNQAESRLTRAGTLGLALCLFTYFVLIPSRIRPELYATWIPSYLFYTGLDVFILVMLVWTVHYSRSARWKMLYSLLAVSMAALLALDYLEALNYTVRYDWAGSGWVDIFWTTPFLGIALAARARHFDFAHSVPEKTERQEALSSSLLRSPLVLVSLFLLCMHLLLEQLGLIRPELRQAQGLVVAIGLLIFIVLAVIENRVLRRLAQAARARTEELERLRIERQVEERSELAKSQFLANISHEIRTPMNGILGMSEILLRGDMSDNQRRRAELVNASAQGLLEIIDDILEYSRLEAGEIVLTEEAFRLEHVTGQVMELARVAAGDKEIHLSLECDEQLPEKLVGDPSRLRQVLLNLVVNAIKFTETGEVRIRFRKSGQAGPLVRLRAEVIDTGIGLEPEGIDRLFLPFSQADGSTTRKYGGSGLGLAICRQLVEAQSGTIGARNIDGQGAMFWFEIPYRLDTGPAGRTETPSPAADERLADKRILIADDDLTNQLVTRRQLEALGVADIDVVNNGEQAVQAVEREPYDVVMLDCNMPVVDGYEAARRIRQRGLSADELPIIALTAHIFEEERQRCLAAGMNTFLSKPVSLARLREVLYACLPGN</sequence>
<dbReference type="Gene3D" id="3.30.565.10">
    <property type="entry name" value="Histidine kinase-like ATPase, C-terminal domain"/>
    <property type="match status" value="1"/>
</dbReference>
<evidence type="ECO:0000256" key="1">
    <source>
        <dbReference type="ARBA" id="ARBA00000085"/>
    </source>
</evidence>
<dbReference type="InterPro" id="IPR036890">
    <property type="entry name" value="HATPase_C_sf"/>
</dbReference>
<dbReference type="FunFam" id="3.30.565.10:FF:000010">
    <property type="entry name" value="Sensor histidine kinase RcsC"/>
    <property type="match status" value="1"/>
</dbReference>
<evidence type="ECO:0000313" key="9">
    <source>
        <dbReference type="EMBL" id="MEJ8566100.1"/>
    </source>
</evidence>
<dbReference type="PANTHER" id="PTHR45339">
    <property type="entry name" value="HYBRID SIGNAL TRANSDUCTION HISTIDINE KINASE J"/>
    <property type="match status" value="1"/>
</dbReference>
<name>A0AAW9RBJ6_9GAMM</name>
<evidence type="ECO:0000313" key="10">
    <source>
        <dbReference type="Proteomes" id="UP001359886"/>
    </source>
</evidence>
<dbReference type="GO" id="GO:0005524">
    <property type="term" value="F:ATP binding"/>
    <property type="evidence" value="ECO:0007669"/>
    <property type="project" value="UniProtKB-KW"/>
</dbReference>
<dbReference type="EMBL" id="JAZHOG010000001">
    <property type="protein sequence ID" value="MEJ8566100.1"/>
    <property type="molecule type" value="Genomic_DNA"/>
</dbReference>
<feature type="transmembrane region" description="Helical" evidence="6">
    <location>
        <begin position="52"/>
        <end position="70"/>
    </location>
</feature>
<comment type="catalytic activity">
    <reaction evidence="1">
        <text>ATP + protein L-histidine = ADP + protein N-phospho-L-histidine.</text>
        <dbReference type="EC" id="2.7.13.3"/>
    </reaction>
</comment>
<feature type="transmembrane region" description="Helical" evidence="6">
    <location>
        <begin position="155"/>
        <end position="173"/>
    </location>
</feature>
<keyword evidence="6" id="KW-1133">Transmembrane helix</keyword>
<dbReference type="Gene3D" id="1.10.287.130">
    <property type="match status" value="1"/>
</dbReference>
<evidence type="ECO:0000256" key="2">
    <source>
        <dbReference type="ARBA" id="ARBA00012438"/>
    </source>
</evidence>
<dbReference type="InterPro" id="IPR003594">
    <property type="entry name" value="HATPase_dom"/>
</dbReference>
<dbReference type="RefSeq" id="WP_354693424.1">
    <property type="nucleotide sequence ID" value="NZ_JAZHOG010000001.1"/>
</dbReference>
<evidence type="ECO:0000259" key="7">
    <source>
        <dbReference type="PROSITE" id="PS50109"/>
    </source>
</evidence>
<feature type="transmembrane region" description="Helical" evidence="6">
    <location>
        <begin position="21"/>
        <end position="40"/>
    </location>
</feature>
<keyword evidence="9" id="KW-0067">ATP-binding</keyword>
<dbReference type="GO" id="GO:0000155">
    <property type="term" value="F:phosphorelay sensor kinase activity"/>
    <property type="evidence" value="ECO:0007669"/>
    <property type="project" value="InterPro"/>
</dbReference>
<comment type="caution">
    <text evidence="9">The sequence shown here is derived from an EMBL/GenBank/DDBJ whole genome shotgun (WGS) entry which is preliminary data.</text>
</comment>
<feature type="domain" description="Histidine kinase" evidence="7">
    <location>
        <begin position="380"/>
        <end position="601"/>
    </location>
</feature>
<evidence type="ECO:0000256" key="3">
    <source>
        <dbReference type="ARBA" id="ARBA00022553"/>
    </source>
</evidence>
<dbReference type="SUPFAM" id="SSF55874">
    <property type="entry name" value="ATPase domain of HSP90 chaperone/DNA topoisomerase II/histidine kinase"/>
    <property type="match status" value="1"/>
</dbReference>
<dbReference type="SUPFAM" id="SSF47384">
    <property type="entry name" value="Homodimeric domain of signal transducing histidine kinase"/>
    <property type="match status" value="1"/>
</dbReference>
<dbReference type="PANTHER" id="PTHR45339:SF5">
    <property type="entry name" value="HISTIDINE KINASE"/>
    <property type="match status" value="1"/>
</dbReference>
<keyword evidence="3 5" id="KW-0597">Phosphoprotein</keyword>
<dbReference type="PRINTS" id="PR00344">
    <property type="entry name" value="BCTRLSENSOR"/>
</dbReference>
<dbReference type="InterPro" id="IPR004358">
    <property type="entry name" value="Sig_transdc_His_kin-like_C"/>
</dbReference>
<keyword evidence="4" id="KW-0902">Two-component regulatory system</keyword>
<dbReference type="Gene3D" id="3.40.50.2300">
    <property type="match status" value="1"/>
</dbReference>
<feature type="transmembrane region" description="Helical" evidence="6">
    <location>
        <begin position="82"/>
        <end position="106"/>
    </location>
</feature>
<dbReference type="InterPro" id="IPR011006">
    <property type="entry name" value="CheY-like_superfamily"/>
</dbReference>
<feature type="domain" description="Response regulatory" evidence="8">
    <location>
        <begin position="624"/>
        <end position="742"/>
    </location>
</feature>
<organism evidence="9 10">
    <name type="scientific">Elongatibacter sediminis</name>
    <dbReference type="NCBI Taxonomy" id="3119006"/>
    <lineage>
        <taxon>Bacteria</taxon>
        <taxon>Pseudomonadati</taxon>
        <taxon>Pseudomonadota</taxon>
        <taxon>Gammaproteobacteria</taxon>
        <taxon>Chromatiales</taxon>
        <taxon>Wenzhouxiangellaceae</taxon>
        <taxon>Elongatibacter</taxon>
    </lineage>
</organism>
<evidence type="ECO:0000259" key="8">
    <source>
        <dbReference type="PROSITE" id="PS50110"/>
    </source>
</evidence>
<feature type="transmembrane region" description="Helical" evidence="6">
    <location>
        <begin position="213"/>
        <end position="230"/>
    </location>
</feature>
<dbReference type="InterPro" id="IPR003661">
    <property type="entry name" value="HisK_dim/P_dom"/>
</dbReference>
<dbReference type="CDD" id="cd16922">
    <property type="entry name" value="HATPase_EvgS-ArcB-TorS-like"/>
    <property type="match status" value="1"/>
</dbReference>
<dbReference type="EC" id="2.7.13.3" evidence="2"/>
<protein>
    <recommendedName>
        <fullName evidence="2">histidine kinase</fullName>
        <ecNumber evidence="2">2.7.13.3</ecNumber>
    </recommendedName>
</protein>
<dbReference type="Pfam" id="PF00512">
    <property type="entry name" value="HisKA"/>
    <property type="match status" value="1"/>
</dbReference>
<feature type="transmembrane region" description="Helical" evidence="6">
    <location>
        <begin position="319"/>
        <end position="338"/>
    </location>
</feature>
<dbReference type="InterPro" id="IPR001789">
    <property type="entry name" value="Sig_transdc_resp-reg_receiver"/>
</dbReference>
<keyword evidence="6" id="KW-0472">Membrane</keyword>
<dbReference type="SMART" id="SM00387">
    <property type="entry name" value="HATPase_c"/>
    <property type="match status" value="1"/>
</dbReference>
<evidence type="ECO:0000256" key="4">
    <source>
        <dbReference type="ARBA" id="ARBA00023012"/>
    </source>
</evidence>
<dbReference type="PROSITE" id="PS50110">
    <property type="entry name" value="RESPONSE_REGULATORY"/>
    <property type="match status" value="1"/>
</dbReference>
<dbReference type="Pfam" id="PF02518">
    <property type="entry name" value="HATPase_c"/>
    <property type="match status" value="1"/>
</dbReference>
<dbReference type="InterPro" id="IPR005467">
    <property type="entry name" value="His_kinase_dom"/>
</dbReference>